<dbReference type="Proteomes" id="UP000039046">
    <property type="component" value="Unassembled WGS sequence"/>
</dbReference>
<dbReference type="AlphaFoldDB" id="A0A0A1TJ07"/>
<evidence type="ECO:0000313" key="8">
    <source>
        <dbReference type="Proteomes" id="UP000039046"/>
    </source>
</evidence>
<sequence length="563" mass="63675">MGAVLAVWRVVVEVVSFWKRKLFSWYSRKNPVELWLDLLRNAETFDDWEEAALHLDNLLGLDHWRNNPTSKYYDWRLITERLNSLAEAREENDFQQLVNLLRSGLVRNLGNITVPKLYNRSFSGSKYLIEEYIAQVAETIEDISTLPTNAIPLVHGNERALTNQMKLDFFHDTRQAFGRSTLVLQGGAIFGLCHLGVVKALFLRGLLPRIITGTATGALIAALVAIHTEEELPRVLNGDGIDLSAFASKARTDNGNRSSSQSFRTRWNTLVRRLRRFTKEGYFLDVTVLEDCVRANVGDLTFEEAYNHSKRVLNITVATEGQAGVPTLLNYITAPNVLIWTAAVASNASTQTFYGKQKATILCKDANGNIVPWAPANATDFRHWSHASYSDRDSPLRRIAELFNVNHFIVSQARPYLIPFLQSDMHGPSMVETRGKVTQLSAFLVRMVGLELRHRLRQLDTLQLLPSSIRRFLVDEQVPGASMTLVPEITACDFIRLLEVPTRETLSYWILRGERSVWPAVAALRIRCAVENELDRSYQVVRKLKAGDLRRKGSISIAGDVQK</sequence>
<dbReference type="Pfam" id="PF11815">
    <property type="entry name" value="DUF3336"/>
    <property type="match status" value="1"/>
</dbReference>
<name>A0A0A1TJ07_9HYPO</name>
<comment type="function">
    <text evidence="1">Probable lipid hydrolase.</text>
</comment>
<dbReference type="OrthoDB" id="10049244at2759"/>
<keyword evidence="2" id="KW-0378">Hydrolase</keyword>
<dbReference type="InterPro" id="IPR002641">
    <property type="entry name" value="PNPLA_dom"/>
</dbReference>
<feature type="domain" description="PNPLA" evidence="6">
    <location>
        <begin position="182"/>
        <end position="377"/>
    </location>
</feature>
<organism evidence="7 8">
    <name type="scientific">[Torrubiella] hemipterigena</name>
    <dbReference type="NCBI Taxonomy" id="1531966"/>
    <lineage>
        <taxon>Eukaryota</taxon>
        <taxon>Fungi</taxon>
        <taxon>Dikarya</taxon>
        <taxon>Ascomycota</taxon>
        <taxon>Pezizomycotina</taxon>
        <taxon>Sordariomycetes</taxon>
        <taxon>Hypocreomycetidae</taxon>
        <taxon>Hypocreales</taxon>
        <taxon>Clavicipitaceae</taxon>
        <taxon>Clavicipitaceae incertae sedis</taxon>
        <taxon>'Torrubiella' clade</taxon>
    </lineage>
</organism>
<reference evidence="7 8" key="1">
    <citation type="journal article" date="2015" name="Genome Announc.">
        <title>Draft Genome Sequence and Gene Annotation of the Entomopathogenic Fungus Verticillium hemipterigenum.</title>
        <authorList>
            <person name="Horn F."/>
            <person name="Habel A."/>
            <person name="Scharf D.H."/>
            <person name="Dworschak J."/>
            <person name="Brakhage A.A."/>
            <person name="Guthke R."/>
            <person name="Hertweck C."/>
            <person name="Linde J."/>
        </authorList>
    </citation>
    <scope>NUCLEOTIDE SEQUENCE [LARGE SCALE GENOMIC DNA]</scope>
</reference>
<proteinExistence type="predicted"/>
<evidence type="ECO:0000256" key="1">
    <source>
        <dbReference type="ARBA" id="ARBA00002682"/>
    </source>
</evidence>
<gene>
    <name evidence="7" type="ORF">VHEMI06286</name>
</gene>
<accession>A0A0A1TJ07</accession>
<dbReference type="EMBL" id="CDHN01000003">
    <property type="protein sequence ID" value="CEJ90503.1"/>
    <property type="molecule type" value="Genomic_DNA"/>
</dbReference>
<dbReference type="InterPro" id="IPR016035">
    <property type="entry name" value="Acyl_Trfase/lysoPLipase"/>
</dbReference>
<keyword evidence="4" id="KW-0443">Lipid metabolism</keyword>
<evidence type="ECO:0000256" key="2">
    <source>
        <dbReference type="ARBA" id="ARBA00022801"/>
    </source>
</evidence>
<dbReference type="PANTHER" id="PTHR14226">
    <property type="entry name" value="NEUROPATHY TARGET ESTERASE/SWISS CHEESE D.MELANOGASTER"/>
    <property type="match status" value="1"/>
</dbReference>
<evidence type="ECO:0000259" key="6">
    <source>
        <dbReference type="PROSITE" id="PS51635"/>
    </source>
</evidence>
<evidence type="ECO:0000256" key="3">
    <source>
        <dbReference type="ARBA" id="ARBA00022963"/>
    </source>
</evidence>
<comment type="caution">
    <text evidence="5">Lacks conserved residue(s) required for the propagation of feature annotation.</text>
</comment>
<dbReference type="GO" id="GO:0006641">
    <property type="term" value="P:triglyceride metabolic process"/>
    <property type="evidence" value="ECO:0007669"/>
    <property type="project" value="UniProtKB-ARBA"/>
</dbReference>
<dbReference type="InterPro" id="IPR050301">
    <property type="entry name" value="NTE"/>
</dbReference>
<evidence type="ECO:0000313" key="7">
    <source>
        <dbReference type="EMBL" id="CEJ90503.1"/>
    </source>
</evidence>
<evidence type="ECO:0000256" key="4">
    <source>
        <dbReference type="ARBA" id="ARBA00023098"/>
    </source>
</evidence>
<dbReference type="PANTHER" id="PTHR14226:SF44">
    <property type="entry name" value="TRIACYLGLYCEROL LIPASE 3"/>
    <property type="match status" value="1"/>
</dbReference>
<dbReference type="Pfam" id="PF01734">
    <property type="entry name" value="Patatin"/>
    <property type="match status" value="1"/>
</dbReference>
<dbReference type="GO" id="GO:0016042">
    <property type="term" value="P:lipid catabolic process"/>
    <property type="evidence" value="ECO:0007669"/>
    <property type="project" value="UniProtKB-KW"/>
</dbReference>
<keyword evidence="3" id="KW-0442">Lipid degradation</keyword>
<evidence type="ECO:0000256" key="5">
    <source>
        <dbReference type="PROSITE-ProRule" id="PRU01161"/>
    </source>
</evidence>
<dbReference type="GO" id="GO:0004806">
    <property type="term" value="F:triacylglycerol lipase activity"/>
    <property type="evidence" value="ECO:0007669"/>
    <property type="project" value="InterPro"/>
</dbReference>
<dbReference type="InterPro" id="IPR021771">
    <property type="entry name" value="Triacylglycerol_lipase_N"/>
</dbReference>
<protein>
    <submittedName>
        <fullName evidence="7">Putative Patatin-like phospholipase</fullName>
    </submittedName>
</protein>
<dbReference type="CDD" id="cd07229">
    <property type="entry name" value="Pat_TGL3_like"/>
    <property type="match status" value="1"/>
</dbReference>
<dbReference type="PROSITE" id="PS51635">
    <property type="entry name" value="PNPLA"/>
    <property type="match status" value="1"/>
</dbReference>
<dbReference type="SUPFAM" id="SSF52151">
    <property type="entry name" value="FabD/lysophospholipase-like"/>
    <property type="match status" value="1"/>
</dbReference>
<keyword evidence="8" id="KW-1185">Reference proteome</keyword>
<dbReference type="HOGENOM" id="CLU_009031_5_0_1"/>
<dbReference type="Gene3D" id="3.40.1090.10">
    <property type="entry name" value="Cytosolic phospholipase A2 catalytic domain"/>
    <property type="match status" value="1"/>
</dbReference>
<dbReference type="STRING" id="1531966.A0A0A1TJ07"/>